<feature type="site" description="Important for catalytic activity" evidence="7">
    <location>
        <position position="216"/>
    </location>
</feature>
<dbReference type="Gene3D" id="3.30.1490.480">
    <property type="entry name" value="Endolytic murein transglycosylase"/>
    <property type="match status" value="1"/>
</dbReference>
<keyword evidence="4 7" id="KW-0472">Membrane</keyword>
<keyword evidence="9" id="KW-1185">Reference proteome</keyword>
<evidence type="ECO:0000256" key="6">
    <source>
        <dbReference type="ARBA" id="ARBA00023316"/>
    </source>
</evidence>
<comment type="caution">
    <text evidence="8">The sequence shown here is derived from an EMBL/GenBank/DDBJ whole genome shotgun (WGS) entry which is preliminary data.</text>
</comment>
<dbReference type="PANTHER" id="PTHR30518">
    <property type="entry name" value="ENDOLYTIC MUREIN TRANSGLYCOSYLASE"/>
    <property type="match status" value="1"/>
</dbReference>
<dbReference type="Proteomes" id="UP001143307">
    <property type="component" value="Unassembled WGS sequence"/>
</dbReference>
<keyword evidence="3 7" id="KW-1133">Transmembrane helix</keyword>
<dbReference type="NCBIfam" id="TIGR00247">
    <property type="entry name" value="endolytic transglycosylase MltG"/>
    <property type="match status" value="1"/>
</dbReference>
<proteinExistence type="inferred from homology"/>
<keyword evidence="7" id="KW-0997">Cell inner membrane</keyword>
<evidence type="ECO:0000256" key="5">
    <source>
        <dbReference type="ARBA" id="ARBA00023239"/>
    </source>
</evidence>
<dbReference type="RefSeq" id="WP_279252078.1">
    <property type="nucleotide sequence ID" value="NZ_SHNP01000002.1"/>
</dbReference>
<comment type="function">
    <text evidence="7">Functions as a peptidoglycan terminase that cleaves nascent peptidoglycan strands endolytically to terminate their elongation.</text>
</comment>
<organism evidence="8 9">
    <name type="scientific">Candidatus Seongchinamella marina</name>
    <dbReference type="NCBI Taxonomy" id="2518990"/>
    <lineage>
        <taxon>Bacteria</taxon>
        <taxon>Pseudomonadati</taxon>
        <taxon>Pseudomonadota</taxon>
        <taxon>Gammaproteobacteria</taxon>
        <taxon>Cellvibrionales</taxon>
        <taxon>Halieaceae</taxon>
        <taxon>Seongchinamella</taxon>
    </lineage>
</organism>
<dbReference type="InterPro" id="IPR003770">
    <property type="entry name" value="MLTG-like"/>
</dbReference>
<evidence type="ECO:0000256" key="7">
    <source>
        <dbReference type="HAMAP-Rule" id="MF_02065"/>
    </source>
</evidence>
<evidence type="ECO:0000313" key="8">
    <source>
        <dbReference type="EMBL" id="MCX2973122.1"/>
    </source>
</evidence>
<gene>
    <name evidence="7 8" type="primary">mltG</name>
    <name evidence="8" type="ORF">EYC87_05915</name>
</gene>
<evidence type="ECO:0000256" key="4">
    <source>
        <dbReference type="ARBA" id="ARBA00023136"/>
    </source>
</evidence>
<dbReference type="EC" id="4.2.2.29" evidence="7"/>
<dbReference type="Gene3D" id="3.30.160.60">
    <property type="entry name" value="Classic Zinc Finger"/>
    <property type="match status" value="1"/>
</dbReference>
<evidence type="ECO:0000313" key="9">
    <source>
        <dbReference type="Proteomes" id="UP001143307"/>
    </source>
</evidence>
<dbReference type="HAMAP" id="MF_02065">
    <property type="entry name" value="MltG"/>
    <property type="match status" value="1"/>
</dbReference>
<evidence type="ECO:0000256" key="2">
    <source>
        <dbReference type="ARBA" id="ARBA00022692"/>
    </source>
</evidence>
<keyword evidence="1 7" id="KW-1003">Cell membrane</keyword>
<dbReference type="CDD" id="cd08010">
    <property type="entry name" value="MltG_like"/>
    <property type="match status" value="1"/>
</dbReference>
<keyword evidence="2 7" id="KW-0812">Transmembrane</keyword>
<dbReference type="Pfam" id="PF02618">
    <property type="entry name" value="YceG"/>
    <property type="match status" value="1"/>
</dbReference>
<protein>
    <recommendedName>
        <fullName evidence="7">Endolytic murein transglycosylase</fullName>
        <ecNumber evidence="7">4.2.2.29</ecNumber>
    </recommendedName>
    <alternativeName>
        <fullName evidence="7">Peptidoglycan lytic transglycosylase</fullName>
    </alternativeName>
    <alternativeName>
        <fullName evidence="7">Peptidoglycan polymerization terminase</fullName>
    </alternativeName>
</protein>
<name>A0ABT3ST01_9GAMM</name>
<comment type="catalytic activity">
    <reaction evidence="7">
        <text>a peptidoglycan chain = a peptidoglycan chain with N-acetyl-1,6-anhydromuramyl-[peptide] at the reducing end + a peptidoglycan chain with N-acetylglucosamine at the non-reducing end.</text>
        <dbReference type="EC" id="4.2.2.29"/>
    </reaction>
</comment>
<dbReference type="EMBL" id="SHNP01000002">
    <property type="protein sequence ID" value="MCX2973122.1"/>
    <property type="molecule type" value="Genomic_DNA"/>
</dbReference>
<evidence type="ECO:0000256" key="1">
    <source>
        <dbReference type="ARBA" id="ARBA00022475"/>
    </source>
</evidence>
<comment type="similarity">
    <text evidence="7">Belongs to the transglycosylase MltG family.</text>
</comment>
<evidence type="ECO:0000256" key="3">
    <source>
        <dbReference type="ARBA" id="ARBA00022989"/>
    </source>
</evidence>
<dbReference type="PANTHER" id="PTHR30518:SF2">
    <property type="entry name" value="ENDOLYTIC MUREIN TRANSGLYCOSYLASE"/>
    <property type="match status" value="1"/>
</dbReference>
<keyword evidence="5 7" id="KW-0456">Lyase</keyword>
<reference evidence="8" key="1">
    <citation type="submission" date="2019-02" db="EMBL/GenBank/DDBJ databases">
        <authorList>
            <person name="Li S.-H."/>
        </authorList>
    </citation>
    <scope>NUCLEOTIDE SEQUENCE</scope>
    <source>
        <strain evidence="8">IMCC8485</strain>
    </source>
</reference>
<accession>A0ABT3ST01</accession>
<keyword evidence="6 7" id="KW-0961">Cell wall biogenesis/degradation</keyword>
<sequence length="344" mass="38791">MLKRVMAVLTIVVVVVLFASTAKYLQHQWQQPLKIDAEGYHLEIGSGQTLRSVVAKLEADGIYQNGWMLSRYGRWTGLDQQIKRGEYLVPTGTTPVALLRLLQQGKVIRYQVTLPEGITVVKALQILAQNAELEHELSGVDDEKIKTLTRSRASAEGLFFPDSYQFERGASDWDVLSRAHAAMTVILEEEWQGREQELPYKNAYEALIMASIVERETGQPAEREEIAGVFVRRMSKGMRLQTDPTVIYGLGDTFDGNLRREHLRDDNNVYNTYRHKGLPPTPIALPGRAAIHAALHPNEGASLYFVAKGDGGHYFSESLAEHQAAVRKYQLQRRQDYRSSPAKQ</sequence>